<dbReference type="PROSITE" id="PS51462">
    <property type="entry name" value="NUDIX"/>
    <property type="match status" value="1"/>
</dbReference>
<dbReference type="InterPro" id="IPR015797">
    <property type="entry name" value="NUDIX_hydrolase-like_dom_sf"/>
</dbReference>
<comment type="caution">
    <text evidence="6">The sequence shown here is derived from an EMBL/GenBank/DDBJ whole genome shotgun (WGS) entry which is preliminary data.</text>
</comment>
<proteinExistence type="inferred from homology"/>
<sequence>MTPTDVDRGSGRTGLRAVRRVHFRDPEAPMATVVTPSVFVAVREEQGRLLLVRRRDSGAWELPGGRVDVGESAVEAAVRETAEEAGLRVQITGLVGLFTDPAHVVESAMGDEIRQQFVLCFHGWAVWGRPRPDGHEITDAAWFDPATVEALTLEPGARRWIHHALAGASEPHLE</sequence>
<evidence type="ECO:0000313" key="7">
    <source>
        <dbReference type="Proteomes" id="UP000319818"/>
    </source>
</evidence>
<protein>
    <submittedName>
        <fullName evidence="6">ADP-ribose pyrophosphatase YjhB (NUDIX family)</fullName>
    </submittedName>
</protein>
<evidence type="ECO:0000256" key="1">
    <source>
        <dbReference type="ARBA" id="ARBA00001946"/>
    </source>
</evidence>
<dbReference type="GO" id="GO:0016787">
    <property type="term" value="F:hydrolase activity"/>
    <property type="evidence" value="ECO:0007669"/>
    <property type="project" value="UniProtKB-KW"/>
</dbReference>
<dbReference type="InterPro" id="IPR020476">
    <property type="entry name" value="Nudix_hydrolase"/>
</dbReference>
<comment type="cofactor">
    <cofactor evidence="1">
        <name>Mg(2+)</name>
        <dbReference type="ChEBI" id="CHEBI:18420"/>
    </cofactor>
</comment>
<comment type="similarity">
    <text evidence="2 4">Belongs to the Nudix hydrolase family.</text>
</comment>
<dbReference type="SUPFAM" id="SSF55811">
    <property type="entry name" value="Nudix"/>
    <property type="match status" value="1"/>
</dbReference>
<evidence type="ECO:0000256" key="2">
    <source>
        <dbReference type="ARBA" id="ARBA00005582"/>
    </source>
</evidence>
<dbReference type="Gene3D" id="3.90.79.10">
    <property type="entry name" value="Nucleoside Triphosphate Pyrophosphohydrolase"/>
    <property type="match status" value="1"/>
</dbReference>
<keyword evidence="3 4" id="KW-0378">Hydrolase</keyword>
<gene>
    <name evidence="6" type="ORF">FB388_2297</name>
</gene>
<dbReference type="InterPro" id="IPR020084">
    <property type="entry name" value="NUDIX_hydrolase_CS"/>
</dbReference>
<dbReference type="Proteomes" id="UP000319818">
    <property type="component" value="Unassembled WGS sequence"/>
</dbReference>
<dbReference type="OrthoDB" id="9801098at2"/>
<dbReference type="PANTHER" id="PTHR43046">
    <property type="entry name" value="GDP-MANNOSE MANNOSYL HYDROLASE"/>
    <property type="match status" value="1"/>
</dbReference>
<dbReference type="PROSITE" id="PS00893">
    <property type="entry name" value="NUDIX_BOX"/>
    <property type="match status" value="1"/>
</dbReference>
<reference evidence="6 7" key="1">
    <citation type="submission" date="2019-06" db="EMBL/GenBank/DDBJ databases">
        <title>Sequencing the genomes of 1000 actinobacteria strains.</title>
        <authorList>
            <person name="Klenk H.-P."/>
        </authorList>
    </citation>
    <scope>NUCLEOTIDE SEQUENCE [LARGE SCALE GENOMIC DNA]</scope>
    <source>
        <strain evidence="6 7">DSM 45511</strain>
    </source>
</reference>
<accession>A0A543GFP8</accession>
<dbReference type="PRINTS" id="PR00502">
    <property type="entry name" value="NUDIXFAMILY"/>
</dbReference>
<evidence type="ECO:0000256" key="4">
    <source>
        <dbReference type="RuleBase" id="RU003476"/>
    </source>
</evidence>
<evidence type="ECO:0000259" key="5">
    <source>
        <dbReference type="PROSITE" id="PS51462"/>
    </source>
</evidence>
<dbReference type="EMBL" id="VFPH01000001">
    <property type="protein sequence ID" value="TQM44909.1"/>
    <property type="molecule type" value="Genomic_DNA"/>
</dbReference>
<organism evidence="6 7">
    <name type="scientific">Pseudonocardia cypriaca</name>
    <dbReference type="NCBI Taxonomy" id="882449"/>
    <lineage>
        <taxon>Bacteria</taxon>
        <taxon>Bacillati</taxon>
        <taxon>Actinomycetota</taxon>
        <taxon>Actinomycetes</taxon>
        <taxon>Pseudonocardiales</taxon>
        <taxon>Pseudonocardiaceae</taxon>
        <taxon>Pseudonocardia</taxon>
    </lineage>
</organism>
<name>A0A543GFP8_9PSEU</name>
<keyword evidence="7" id="KW-1185">Reference proteome</keyword>
<dbReference type="PANTHER" id="PTHR43046:SF16">
    <property type="entry name" value="ADP-RIBOSE PYROPHOSPHATASE YJHB-RELATED"/>
    <property type="match status" value="1"/>
</dbReference>
<evidence type="ECO:0000256" key="3">
    <source>
        <dbReference type="ARBA" id="ARBA00022801"/>
    </source>
</evidence>
<dbReference type="AlphaFoldDB" id="A0A543GFP8"/>
<feature type="domain" description="Nudix hydrolase" evidence="5">
    <location>
        <begin position="31"/>
        <end position="169"/>
    </location>
</feature>
<dbReference type="Pfam" id="PF00293">
    <property type="entry name" value="NUDIX"/>
    <property type="match status" value="1"/>
</dbReference>
<evidence type="ECO:0000313" key="6">
    <source>
        <dbReference type="EMBL" id="TQM44909.1"/>
    </source>
</evidence>
<dbReference type="InterPro" id="IPR000086">
    <property type="entry name" value="NUDIX_hydrolase_dom"/>
</dbReference>